<evidence type="ECO:0000313" key="3">
    <source>
        <dbReference type="Proteomes" id="UP000317078"/>
    </source>
</evidence>
<dbReference type="PANTHER" id="PTHR39328">
    <property type="entry name" value="BLL2871 PROTEIN"/>
    <property type="match status" value="1"/>
</dbReference>
<feature type="compositionally biased region" description="Gly residues" evidence="1">
    <location>
        <begin position="218"/>
        <end position="229"/>
    </location>
</feature>
<feature type="region of interest" description="Disordered" evidence="1">
    <location>
        <begin position="213"/>
        <end position="235"/>
    </location>
</feature>
<dbReference type="InterPro" id="IPR029055">
    <property type="entry name" value="Ntn_hydrolases_N"/>
</dbReference>
<dbReference type="Proteomes" id="UP000317078">
    <property type="component" value="Unassembled WGS sequence"/>
</dbReference>
<dbReference type="OrthoDB" id="9790012at2"/>
<evidence type="ECO:0000313" key="2">
    <source>
        <dbReference type="EMBL" id="TPG60378.1"/>
    </source>
</evidence>
<accession>A0A502GFQ7</accession>
<proteinExistence type="predicted"/>
<comment type="caution">
    <text evidence="2">The sequence shown here is derived from an EMBL/GenBank/DDBJ whole genome shotgun (WGS) entry which is preliminary data.</text>
</comment>
<dbReference type="InterPro" id="IPR010430">
    <property type="entry name" value="DUF1028"/>
</dbReference>
<protein>
    <submittedName>
        <fullName evidence="2">DUF1028 domain-containing protein</fullName>
    </submittedName>
</protein>
<dbReference type="Pfam" id="PF06267">
    <property type="entry name" value="DUF1028"/>
    <property type="match status" value="1"/>
</dbReference>
<evidence type="ECO:0000256" key="1">
    <source>
        <dbReference type="SAM" id="MobiDB-lite"/>
    </source>
</evidence>
<dbReference type="RefSeq" id="WP_140881308.1">
    <property type="nucleotide sequence ID" value="NZ_RCZP01000002.1"/>
</dbReference>
<dbReference type="SUPFAM" id="SSF56235">
    <property type="entry name" value="N-terminal nucleophile aminohydrolases (Ntn hydrolases)"/>
    <property type="match status" value="1"/>
</dbReference>
<keyword evidence="3" id="KW-1185">Reference proteome</keyword>
<dbReference type="EMBL" id="RCZP01000002">
    <property type="protein sequence ID" value="TPG60378.1"/>
    <property type="molecule type" value="Genomic_DNA"/>
</dbReference>
<name>A0A502GFQ7_9PROT</name>
<dbReference type="PANTHER" id="PTHR39328:SF1">
    <property type="entry name" value="BLL2871 PROTEIN"/>
    <property type="match status" value="1"/>
</dbReference>
<dbReference type="Gene3D" id="3.60.20.10">
    <property type="entry name" value="Glutamine Phosphoribosylpyrophosphate, subunit 1, domain 1"/>
    <property type="match status" value="1"/>
</dbReference>
<gene>
    <name evidence="2" type="ORF">EAH89_03070</name>
</gene>
<dbReference type="AlphaFoldDB" id="A0A502GFQ7"/>
<sequence>MTFSLLGRCARTGQIGAAGATSDIGVGARIQHVAGGVGGVLTQHRTDPRLGPRGVALLRSGCGAAETVAALVASTPHEAWRQLAALDARGGTAHHHGARVKRERGEAHGRDCVAIGNILSSEAVPAAMVRAFEADPAAPLGDRLVAALAAGEAAGGEHGPVVSAALEVHGEHSFALADLRVDRAADPIAELAALWRDYAPKIDEFVLRATDPDRARGGASGGVPGGVPGPGEAAA</sequence>
<organism evidence="2 3">
    <name type="scientific">Muricoccus nepalensis</name>
    <dbReference type="NCBI Taxonomy" id="1854500"/>
    <lineage>
        <taxon>Bacteria</taxon>
        <taxon>Pseudomonadati</taxon>
        <taxon>Pseudomonadota</taxon>
        <taxon>Alphaproteobacteria</taxon>
        <taxon>Acetobacterales</taxon>
        <taxon>Roseomonadaceae</taxon>
        <taxon>Muricoccus</taxon>
    </lineage>
</organism>
<reference evidence="2 3" key="1">
    <citation type="journal article" date="2019" name="Environ. Microbiol.">
        <title>Species interactions and distinct microbial communities in high Arctic permafrost affected cryosols are associated with the CH4 and CO2 gas fluxes.</title>
        <authorList>
            <person name="Altshuler I."/>
            <person name="Hamel J."/>
            <person name="Turney S."/>
            <person name="Magnuson E."/>
            <person name="Levesque R."/>
            <person name="Greer C."/>
            <person name="Whyte L.G."/>
        </authorList>
    </citation>
    <scope>NUCLEOTIDE SEQUENCE [LARGE SCALE GENOMIC DNA]</scope>
    <source>
        <strain evidence="2 3">S9.3B</strain>
    </source>
</reference>